<evidence type="ECO:0000259" key="1">
    <source>
        <dbReference type="PROSITE" id="PS51186"/>
    </source>
</evidence>
<dbReference type="PANTHER" id="PTHR42791:SF14">
    <property type="entry name" value="N-ACETYLTRANSFERASE DOMAIN-CONTAINING PROTEIN"/>
    <property type="match status" value="1"/>
</dbReference>
<dbReference type="AlphaFoldDB" id="W2RN31"/>
<dbReference type="EMBL" id="KB822723">
    <property type="protein sequence ID" value="ETN37745.1"/>
    <property type="molecule type" value="Genomic_DNA"/>
</dbReference>
<organism evidence="2 3">
    <name type="scientific">Cyphellophora europaea (strain CBS 101466)</name>
    <name type="common">Phialophora europaea</name>
    <dbReference type="NCBI Taxonomy" id="1220924"/>
    <lineage>
        <taxon>Eukaryota</taxon>
        <taxon>Fungi</taxon>
        <taxon>Dikarya</taxon>
        <taxon>Ascomycota</taxon>
        <taxon>Pezizomycotina</taxon>
        <taxon>Eurotiomycetes</taxon>
        <taxon>Chaetothyriomycetidae</taxon>
        <taxon>Chaetothyriales</taxon>
        <taxon>Cyphellophoraceae</taxon>
        <taxon>Cyphellophora</taxon>
    </lineage>
</organism>
<feature type="domain" description="N-acetyltransferase" evidence="1">
    <location>
        <begin position="3"/>
        <end position="209"/>
    </location>
</feature>
<gene>
    <name evidence="2" type="ORF">HMPREF1541_07368</name>
</gene>
<dbReference type="OrthoDB" id="2115692at2759"/>
<dbReference type="RefSeq" id="XP_008719914.1">
    <property type="nucleotide sequence ID" value="XM_008721692.1"/>
</dbReference>
<dbReference type="PROSITE" id="PS51186">
    <property type="entry name" value="GNAT"/>
    <property type="match status" value="1"/>
</dbReference>
<dbReference type="CDD" id="cd04301">
    <property type="entry name" value="NAT_SF"/>
    <property type="match status" value="1"/>
</dbReference>
<dbReference type="InterPro" id="IPR000182">
    <property type="entry name" value="GNAT_dom"/>
</dbReference>
<dbReference type="GeneID" id="19974707"/>
<proteinExistence type="predicted"/>
<dbReference type="InterPro" id="IPR052523">
    <property type="entry name" value="Trichothecene_AcTrans"/>
</dbReference>
<sequence>MPVKVEYASDEDAPRSFEIEHLAYTESEDPVEPLLFPGPMPPDASEKRAAIILKHKREDASIVWLKAVDTETGQMIGFAQWHIYEPGKPIPEPPPREFGPGSNPEVCEAFFGSIDAKRQQVMGDKPHIFLKFLHTDPKHQRRGAGSMLIKWGIQRSEELNLPAYLEATSAGHGLYAKHGFQDIGRLDFDLAKWGGSGTTGVVLMLRPVPA</sequence>
<dbReference type="Proteomes" id="UP000030752">
    <property type="component" value="Unassembled WGS sequence"/>
</dbReference>
<dbReference type="InterPro" id="IPR016181">
    <property type="entry name" value="Acyl_CoA_acyltransferase"/>
</dbReference>
<accession>W2RN31</accession>
<dbReference type="HOGENOM" id="CLU_060131_6_5_1"/>
<dbReference type="InParanoid" id="W2RN31"/>
<dbReference type="GO" id="GO:0016747">
    <property type="term" value="F:acyltransferase activity, transferring groups other than amino-acyl groups"/>
    <property type="evidence" value="ECO:0007669"/>
    <property type="project" value="InterPro"/>
</dbReference>
<dbReference type="SUPFAM" id="SSF55729">
    <property type="entry name" value="Acyl-CoA N-acyltransferases (Nat)"/>
    <property type="match status" value="1"/>
</dbReference>
<keyword evidence="3" id="KW-1185">Reference proteome</keyword>
<dbReference type="eggNOG" id="ENOG502SQRM">
    <property type="taxonomic scope" value="Eukaryota"/>
</dbReference>
<dbReference type="Gene3D" id="3.40.630.30">
    <property type="match status" value="1"/>
</dbReference>
<reference evidence="2 3" key="1">
    <citation type="submission" date="2013-03" db="EMBL/GenBank/DDBJ databases">
        <title>The Genome Sequence of Phialophora europaea CBS 101466.</title>
        <authorList>
            <consortium name="The Broad Institute Genomics Platform"/>
            <person name="Cuomo C."/>
            <person name="de Hoog S."/>
            <person name="Gorbushina A."/>
            <person name="Walker B."/>
            <person name="Young S.K."/>
            <person name="Zeng Q."/>
            <person name="Gargeya S."/>
            <person name="Fitzgerald M."/>
            <person name="Haas B."/>
            <person name="Abouelleil A."/>
            <person name="Allen A.W."/>
            <person name="Alvarado L."/>
            <person name="Arachchi H.M."/>
            <person name="Berlin A.M."/>
            <person name="Chapman S.B."/>
            <person name="Gainer-Dewar J."/>
            <person name="Goldberg J."/>
            <person name="Griggs A."/>
            <person name="Gujja S."/>
            <person name="Hansen M."/>
            <person name="Howarth C."/>
            <person name="Imamovic A."/>
            <person name="Ireland A."/>
            <person name="Larimer J."/>
            <person name="McCowan C."/>
            <person name="Murphy C."/>
            <person name="Pearson M."/>
            <person name="Poon T.W."/>
            <person name="Priest M."/>
            <person name="Roberts A."/>
            <person name="Saif S."/>
            <person name="Shea T."/>
            <person name="Sisk P."/>
            <person name="Sykes S."/>
            <person name="Wortman J."/>
            <person name="Nusbaum C."/>
            <person name="Birren B."/>
        </authorList>
    </citation>
    <scope>NUCLEOTIDE SEQUENCE [LARGE SCALE GENOMIC DNA]</scope>
    <source>
        <strain evidence="2 3">CBS 101466</strain>
    </source>
</reference>
<protein>
    <recommendedName>
        <fullName evidence="1">N-acetyltransferase domain-containing protein</fullName>
    </recommendedName>
</protein>
<evidence type="ECO:0000313" key="2">
    <source>
        <dbReference type="EMBL" id="ETN37745.1"/>
    </source>
</evidence>
<dbReference type="PANTHER" id="PTHR42791">
    <property type="entry name" value="GNAT FAMILY ACETYLTRANSFERASE"/>
    <property type="match status" value="1"/>
</dbReference>
<dbReference type="Pfam" id="PF00583">
    <property type="entry name" value="Acetyltransf_1"/>
    <property type="match status" value="1"/>
</dbReference>
<dbReference type="VEuPathDB" id="FungiDB:HMPREF1541_07368"/>
<dbReference type="STRING" id="1220924.W2RN31"/>
<evidence type="ECO:0000313" key="3">
    <source>
        <dbReference type="Proteomes" id="UP000030752"/>
    </source>
</evidence>
<name>W2RN31_CYPE1</name>